<sequence>PSTLPSLSFGDFLKKLRTRGLEEKADSYLAAVSEENQLRQGNQDPLTLPLKRAIWLLENPVMEELNRLTQNLKFRLNRFIGRPGQWDNEYVGSYLREQESLG</sequence>
<gene>
    <name evidence="1" type="ORF">LCGC14_2616800</name>
</gene>
<proteinExistence type="predicted"/>
<comment type="caution">
    <text evidence="1">The sequence shown here is derived from an EMBL/GenBank/DDBJ whole genome shotgun (WGS) entry which is preliminary data.</text>
</comment>
<evidence type="ECO:0000313" key="1">
    <source>
        <dbReference type="EMBL" id="KKL04362.1"/>
    </source>
</evidence>
<organism evidence="1">
    <name type="scientific">marine sediment metagenome</name>
    <dbReference type="NCBI Taxonomy" id="412755"/>
    <lineage>
        <taxon>unclassified sequences</taxon>
        <taxon>metagenomes</taxon>
        <taxon>ecological metagenomes</taxon>
    </lineage>
</organism>
<name>A0A0F9ARV5_9ZZZZ</name>
<protein>
    <submittedName>
        <fullName evidence="1">Uncharacterized protein</fullName>
    </submittedName>
</protein>
<dbReference type="AlphaFoldDB" id="A0A0F9ARV5"/>
<dbReference type="EMBL" id="LAZR01044554">
    <property type="protein sequence ID" value="KKL04362.1"/>
    <property type="molecule type" value="Genomic_DNA"/>
</dbReference>
<feature type="non-terminal residue" evidence="1">
    <location>
        <position position="1"/>
    </location>
</feature>
<accession>A0A0F9ARV5</accession>
<reference evidence="1" key="1">
    <citation type="journal article" date="2015" name="Nature">
        <title>Complex archaea that bridge the gap between prokaryotes and eukaryotes.</title>
        <authorList>
            <person name="Spang A."/>
            <person name="Saw J.H."/>
            <person name="Jorgensen S.L."/>
            <person name="Zaremba-Niedzwiedzka K."/>
            <person name="Martijn J."/>
            <person name="Lind A.E."/>
            <person name="van Eijk R."/>
            <person name="Schleper C."/>
            <person name="Guy L."/>
            <person name="Ettema T.J."/>
        </authorList>
    </citation>
    <scope>NUCLEOTIDE SEQUENCE</scope>
</reference>